<gene>
    <name evidence="2" type="ORF">GCM10017584_04110</name>
</gene>
<evidence type="ECO:0000259" key="1">
    <source>
        <dbReference type="Pfam" id="PF13026"/>
    </source>
</evidence>
<comment type="caution">
    <text evidence="2">The sequence shown here is derived from an EMBL/GenBank/DDBJ whole genome shotgun (WGS) entry which is preliminary data.</text>
</comment>
<dbReference type="InterPro" id="IPR024981">
    <property type="entry name" value="DUF3887"/>
</dbReference>
<dbReference type="AlphaFoldDB" id="A0A9W6H7F5"/>
<reference evidence="2" key="1">
    <citation type="journal article" date="2014" name="Int. J. Syst. Evol. Microbiol.">
        <title>Complete genome sequence of Corynebacterium casei LMG S-19264T (=DSM 44701T), isolated from a smear-ripened cheese.</title>
        <authorList>
            <consortium name="US DOE Joint Genome Institute (JGI-PGF)"/>
            <person name="Walter F."/>
            <person name="Albersmeier A."/>
            <person name="Kalinowski J."/>
            <person name="Ruckert C."/>
        </authorList>
    </citation>
    <scope>NUCLEOTIDE SEQUENCE</scope>
    <source>
        <strain evidence="2">VKM Ac-1401</strain>
    </source>
</reference>
<reference evidence="2" key="2">
    <citation type="submission" date="2023-01" db="EMBL/GenBank/DDBJ databases">
        <authorList>
            <person name="Sun Q."/>
            <person name="Evtushenko L."/>
        </authorList>
    </citation>
    <scope>NUCLEOTIDE SEQUENCE</scope>
    <source>
        <strain evidence="2">VKM Ac-1401</strain>
    </source>
</reference>
<dbReference type="Proteomes" id="UP001142372">
    <property type="component" value="Unassembled WGS sequence"/>
</dbReference>
<dbReference type="Gene3D" id="3.10.450.590">
    <property type="match status" value="1"/>
</dbReference>
<sequence length="201" mass="20866">MAVSAFLASAQALAAGVGRAPDREHALESVRRASALTSELDALLQVIVDDARAAGVTWQGIGEILGVSRQAAFQRFGHPIDPRTGEPMNTTPLDGAEEIAIAVFADLAAARWSAVTDRFDATMAEALAAEDLAAVWAQLIGTVGVFERSTAPTARRTADVTVVEVPLEFEAGDMVGRVSVRDDHAIAGLFVLTPAAAASGS</sequence>
<dbReference type="EMBL" id="BSEN01000001">
    <property type="protein sequence ID" value="GLJ74838.1"/>
    <property type="molecule type" value="Genomic_DNA"/>
</dbReference>
<accession>A0A9W6H7F5</accession>
<dbReference type="Pfam" id="PF13026">
    <property type="entry name" value="DUF3887"/>
    <property type="match status" value="1"/>
</dbReference>
<feature type="domain" description="DUF3887" evidence="1">
    <location>
        <begin position="102"/>
        <end position="189"/>
    </location>
</feature>
<evidence type="ECO:0000313" key="2">
    <source>
        <dbReference type="EMBL" id="GLJ74838.1"/>
    </source>
</evidence>
<evidence type="ECO:0000313" key="3">
    <source>
        <dbReference type="Proteomes" id="UP001142372"/>
    </source>
</evidence>
<name>A0A9W6H7F5_9MICO</name>
<proteinExistence type="predicted"/>
<protein>
    <recommendedName>
        <fullName evidence="1">DUF3887 domain-containing protein</fullName>
    </recommendedName>
</protein>
<organism evidence="2 3">
    <name type="scientific">Leifsonia poae</name>
    <dbReference type="NCBI Taxonomy" id="110933"/>
    <lineage>
        <taxon>Bacteria</taxon>
        <taxon>Bacillati</taxon>
        <taxon>Actinomycetota</taxon>
        <taxon>Actinomycetes</taxon>
        <taxon>Micrococcales</taxon>
        <taxon>Microbacteriaceae</taxon>
        <taxon>Leifsonia</taxon>
    </lineage>
</organism>
<keyword evidence="3" id="KW-1185">Reference proteome</keyword>